<name>A0A235BZ99_UNCW3</name>
<dbReference type="AlphaFoldDB" id="A0A235BZ99"/>
<dbReference type="PANTHER" id="PTHR42949:SF3">
    <property type="entry name" value="ANAEROBIC GLYCEROL-3-PHOSPHATE DEHYDROGENASE SUBUNIT B"/>
    <property type="match status" value="1"/>
</dbReference>
<reference evidence="4 5" key="1">
    <citation type="submission" date="2017-07" db="EMBL/GenBank/DDBJ databases">
        <title>Recovery of genomes from metagenomes via a dereplication, aggregation, and scoring strategy.</title>
        <authorList>
            <person name="Sieber C.M."/>
            <person name="Probst A.J."/>
            <person name="Sharrar A."/>
            <person name="Thomas B.C."/>
            <person name="Hess M."/>
            <person name="Tringe S.G."/>
            <person name="Banfield J.F."/>
        </authorList>
    </citation>
    <scope>NUCLEOTIDE SEQUENCE [LARGE SCALE GENOMIC DNA]</scope>
    <source>
        <strain evidence="4">JGI_Cruoil_03_51_56</strain>
    </source>
</reference>
<evidence type="ECO:0000256" key="2">
    <source>
        <dbReference type="SAM" id="MobiDB-lite"/>
    </source>
</evidence>
<protein>
    <submittedName>
        <fullName evidence="4">Pyridine nucleotide-disulfide oxidoreductase</fullName>
    </submittedName>
</protein>
<dbReference type="PRINTS" id="PR00368">
    <property type="entry name" value="FADPNR"/>
</dbReference>
<dbReference type="PRINTS" id="PR00469">
    <property type="entry name" value="PNDRDTASEII"/>
</dbReference>
<proteinExistence type="predicted"/>
<dbReference type="Proteomes" id="UP000215559">
    <property type="component" value="Unassembled WGS sequence"/>
</dbReference>
<dbReference type="EMBL" id="NOZP01000032">
    <property type="protein sequence ID" value="OYD16875.1"/>
    <property type="molecule type" value="Genomic_DNA"/>
</dbReference>
<dbReference type="InterPro" id="IPR023753">
    <property type="entry name" value="FAD/NAD-binding_dom"/>
</dbReference>
<evidence type="ECO:0000313" key="5">
    <source>
        <dbReference type="Proteomes" id="UP000215559"/>
    </source>
</evidence>
<feature type="domain" description="FAD/NAD(P)-binding" evidence="3">
    <location>
        <begin position="41"/>
        <end position="343"/>
    </location>
</feature>
<dbReference type="Gene3D" id="3.50.50.60">
    <property type="entry name" value="FAD/NAD(P)-binding domain"/>
    <property type="match status" value="2"/>
</dbReference>
<dbReference type="GO" id="GO:0016491">
    <property type="term" value="F:oxidoreductase activity"/>
    <property type="evidence" value="ECO:0007669"/>
    <property type="project" value="UniProtKB-KW"/>
</dbReference>
<feature type="region of interest" description="Disordered" evidence="2">
    <location>
        <begin position="14"/>
        <end position="34"/>
    </location>
</feature>
<dbReference type="InterPro" id="IPR051691">
    <property type="entry name" value="Metab_Enz_Cyan_OpOx_G3PDH"/>
</dbReference>
<dbReference type="Pfam" id="PF07992">
    <property type="entry name" value="Pyr_redox_2"/>
    <property type="match status" value="1"/>
</dbReference>
<dbReference type="SUPFAM" id="SSF51905">
    <property type="entry name" value="FAD/NAD(P)-binding domain"/>
    <property type="match status" value="1"/>
</dbReference>
<dbReference type="PANTHER" id="PTHR42949">
    <property type="entry name" value="ANAEROBIC GLYCEROL-3-PHOSPHATE DEHYDROGENASE SUBUNIT B"/>
    <property type="match status" value="1"/>
</dbReference>
<gene>
    <name evidence="4" type="ORF">CH330_01645</name>
</gene>
<dbReference type="PROSITE" id="PS00837">
    <property type="entry name" value="ALADH_PNT_2"/>
    <property type="match status" value="1"/>
</dbReference>
<sequence length="396" mass="42564">MLLLLDDSGRQAEHNGLHGATAARRQSKTAGRSWKTMKTTEIAVIGGGPAGLSAAIVASRLGAQVTLIDDNQRPGGQLIKQTHKFFGDKTHYCGTRGIDIAAILANELKLTTTEVVSGTSVIGFYPGSVLALADRKRFFKLSCKSLIVATGAAENNLLFPNNDLPGVYGAGAVQTLVNVYGVRPGKRVLMVGSGNIGLIVSYQLIQAGIRVVAVVEALPRIGGYNVHAAKLARLGIPILTSHTIKSAIGREYVTGAIVCKLDRKFHPVKNSEHRVKVDIICLAVGLTPLTEILWQAGCHMVYIPELGGHVAWHNETMQTNQKNIYVAGDVSGIEEASTAMLEGRLAGASAFEYLRGKSKESRMIINETRTELRAIRQGPFSRRVVRGKKKLAKSLL</sequence>
<evidence type="ECO:0000259" key="3">
    <source>
        <dbReference type="Pfam" id="PF07992"/>
    </source>
</evidence>
<dbReference type="InterPro" id="IPR036188">
    <property type="entry name" value="FAD/NAD-bd_sf"/>
</dbReference>
<evidence type="ECO:0000256" key="1">
    <source>
        <dbReference type="ARBA" id="ARBA00023002"/>
    </source>
</evidence>
<keyword evidence="1" id="KW-0560">Oxidoreductase</keyword>
<accession>A0A235BZ99</accession>
<evidence type="ECO:0000313" key="4">
    <source>
        <dbReference type="EMBL" id="OYD16875.1"/>
    </source>
</evidence>
<comment type="caution">
    <text evidence="4">The sequence shown here is derived from an EMBL/GenBank/DDBJ whole genome shotgun (WGS) entry which is preliminary data.</text>
</comment>
<organism evidence="4 5">
    <name type="scientific">candidate division WOR-3 bacterium JGI_Cruoil_03_51_56</name>
    <dbReference type="NCBI Taxonomy" id="1973747"/>
    <lineage>
        <taxon>Bacteria</taxon>
        <taxon>Bacteria division WOR-3</taxon>
    </lineage>
</organism>
<dbReference type="InterPro" id="IPR008143">
    <property type="entry name" value="Ala_DH/PNT_CS2"/>
</dbReference>